<dbReference type="OrthoDB" id="184880at2759"/>
<dbReference type="PANTHER" id="PTHR43591:SF24">
    <property type="entry name" value="2-METHOXY-6-POLYPRENYL-1,4-BENZOQUINOL METHYLASE, MITOCHONDRIAL"/>
    <property type="match status" value="1"/>
</dbReference>
<sequence>MSLPCVLKAAAILDPDPLLAMADPASPSPSSVVNLTAHCRTNHQHHHQSDLPVVKAVSFAAAAAAAAAAAIATTTTTNPKVPVPTTTIPVSAPTRAPATTATAIATAIATTPAFHSAPVPVPGTIGTLATPRFTQAPATTPEFERKRSRSPEADAPLPVASTTDEYRSDAIEPASPGSYYDDDEFVPSDYDEESIADSTSVGSSVYNHSYHNGRRYHKACFPPPNLLSDVVPQRPRMNWTVVPDMRKSFYCSTSNSSSHQFRHGRYPIPNDEAEQNREDMLHAMMLEVTDGKLFYAPIGDYPQKILDLGTGTGIWAIEAGDKFPSAEVTGIDLSPIQPLWVPPNVKFLVDDVEDTWLNGDNIDFVHLRNMIPILKSPAKLLQDIYENLKPGGWVEMQDVDGAVHCDDGTLPADWPVLVFCNLMVEAFSKLGTTSHAAMFGGKYLEEAGFVNIRHHTAKLPYGTWPKDRTLRLVGNYYRIAAEEFFPAMGAIQMPLLGWSQPEMEVFFMQCRNAMRDDSVHAYGLMHFWSGQKPENAF</sequence>
<organism evidence="3 4">
    <name type="scientific">Pestalotiopsis fici (strain W106-1 / CGMCC3.15140)</name>
    <dbReference type="NCBI Taxonomy" id="1229662"/>
    <lineage>
        <taxon>Eukaryota</taxon>
        <taxon>Fungi</taxon>
        <taxon>Dikarya</taxon>
        <taxon>Ascomycota</taxon>
        <taxon>Pezizomycotina</taxon>
        <taxon>Sordariomycetes</taxon>
        <taxon>Xylariomycetidae</taxon>
        <taxon>Amphisphaeriales</taxon>
        <taxon>Sporocadaceae</taxon>
        <taxon>Pestalotiopsis</taxon>
    </lineage>
</organism>
<protein>
    <recommendedName>
        <fullName evidence="5">Methyltransferase domain-containing protein</fullName>
    </recommendedName>
</protein>
<comment type="similarity">
    <text evidence="1">Belongs to the methyltransferase superfamily. LaeA methyltransferase family.</text>
</comment>
<dbReference type="eggNOG" id="ENOG502S6PS">
    <property type="taxonomic scope" value="Eukaryota"/>
</dbReference>
<dbReference type="AlphaFoldDB" id="W3WK57"/>
<dbReference type="CDD" id="cd02440">
    <property type="entry name" value="AdoMet_MTases"/>
    <property type="match status" value="1"/>
</dbReference>
<name>W3WK57_PESFW</name>
<dbReference type="PANTHER" id="PTHR43591">
    <property type="entry name" value="METHYLTRANSFERASE"/>
    <property type="match status" value="1"/>
</dbReference>
<evidence type="ECO:0000256" key="1">
    <source>
        <dbReference type="ARBA" id="ARBA00038158"/>
    </source>
</evidence>
<dbReference type="Gene3D" id="3.40.50.150">
    <property type="entry name" value="Vaccinia Virus protein VP39"/>
    <property type="match status" value="1"/>
</dbReference>
<dbReference type="Pfam" id="PF13489">
    <property type="entry name" value="Methyltransf_23"/>
    <property type="match status" value="1"/>
</dbReference>
<evidence type="ECO:0008006" key="5">
    <source>
        <dbReference type="Google" id="ProtNLM"/>
    </source>
</evidence>
<dbReference type="InParanoid" id="W3WK57"/>
<accession>W3WK57</accession>
<proteinExistence type="inferred from homology"/>
<dbReference type="KEGG" id="pfy:PFICI_15146"/>
<gene>
    <name evidence="3" type="ORF">PFICI_15146</name>
</gene>
<dbReference type="HOGENOM" id="CLU_010595_7_1_1"/>
<feature type="compositionally biased region" description="Basic and acidic residues" evidence="2">
    <location>
        <begin position="142"/>
        <end position="152"/>
    </location>
</feature>
<reference evidence="4" key="1">
    <citation type="journal article" date="2015" name="BMC Genomics">
        <title>Genomic and transcriptomic analysis of the endophytic fungus Pestalotiopsis fici reveals its lifestyle and high potential for synthesis of natural products.</title>
        <authorList>
            <person name="Wang X."/>
            <person name="Zhang X."/>
            <person name="Liu L."/>
            <person name="Xiang M."/>
            <person name="Wang W."/>
            <person name="Sun X."/>
            <person name="Che Y."/>
            <person name="Guo L."/>
            <person name="Liu G."/>
            <person name="Guo L."/>
            <person name="Wang C."/>
            <person name="Yin W.B."/>
            <person name="Stadler M."/>
            <person name="Zhang X."/>
            <person name="Liu X."/>
        </authorList>
    </citation>
    <scope>NUCLEOTIDE SEQUENCE [LARGE SCALE GENOMIC DNA]</scope>
    <source>
        <strain evidence="4">W106-1 / CGMCC3.15140</strain>
    </source>
</reference>
<dbReference type="RefSeq" id="XP_007841918.1">
    <property type="nucleotide sequence ID" value="XM_007843727.1"/>
</dbReference>
<evidence type="ECO:0000256" key="2">
    <source>
        <dbReference type="SAM" id="MobiDB-lite"/>
    </source>
</evidence>
<dbReference type="Proteomes" id="UP000030651">
    <property type="component" value="Unassembled WGS sequence"/>
</dbReference>
<keyword evidence="4" id="KW-1185">Reference proteome</keyword>
<dbReference type="EMBL" id="KI912123">
    <property type="protein sequence ID" value="ETS73201.1"/>
    <property type="molecule type" value="Genomic_DNA"/>
</dbReference>
<dbReference type="GO" id="GO:0008168">
    <property type="term" value="F:methyltransferase activity"/>
    <property type="evidence" value="ECO:0007669"/>
    <property type="project" value="TreeGrafter"/>
</dbReference>
<feature type="region of interest" description="Disordered" evidence="2">
    <location>
        <begin position="131"/>
        <end position="187"/>
    </location>
</feature>
<dbReference type="InterPro" id="IPR029063">
    <property type="entry name" value="SAM-dependent_MTases_sf"/>
</dbReference>
<evidence type="ECO:0000313" key="3">
    <source>
        <dbReference type="EMBL" id="ETS73201.1"/>
    </source>
</evidence>
<evidence type="ECO:0000313" key="4">
    <source>
        <dbReference type="Proteomes" id="UP000030651"/>
    </source>
</evidence>
<dbReference type="SUPFAM" id="SSF53335">
    <property type="entry name" value="S-adenosyl-L-methionine-dependent methyltransferases"/>
    <property type="match status" value="1"/>
</dbReference>
<dbReference type="GeneID" id="19280159"/>